<dbReference type="GO" id="GO:0006891">
    <property type="term" value="P:intra-Golgi vesicle-mediated transport"/>
    <property type="evidence" value="ECO:0007669"/>
    <property type="project" value="TreeGrafter"/>
</dbReference>
<dbReference type="GO" id="GO:0006906">
    <property type="term" value="P:vesicle fusion"/>
    <property type="evidence" value="ECO:0007669"/>
    <property type="project" value="TreeGrafter"/>
</dbReference>
<reference evidence="10" key="1">
    <citation type="submission" date="2019-08" db="EMBL/GenBank/DDBJ databases">
        <title>The improved chromosome-level genome for the pearl oyster Pinctada fucata martensii using PacBio sequencing and Hi-C.</title>
        <authorList>
            <person name="Zheng Z."/>
        </authorList>
    </citation>
    <scope>NUCLEOTIDE SEQUENCE</scope>
    <source>
        <strain evidence="10">ZZ-2019</strain>
        <tissue evidence="10">Adductor muscle</tissue>
    </source>
</reference>
<sequence length="525" mass="60455">MHSSQTEDEKTDNTVVGLQVGLTRTQQVKFPPTGPIDGEGMSREVHETMYPRYPEPIPNWGYPPIFAPLGPPGWYPGYGCPWFPMPPPMYNQYNVPYMDCFDPRWADLPNDIAANRQRYAPYPDQNCPYANRNQMGTTEERGPNERNGSLVSNIEPHGQDQIVYNQTPAPEVIEVATSQDQGISDESELRLVESMVSMERNLESIPKTIRYNGTDNWEAFKMKFTVFAQAKQWTELESRGYLCWCLEGQASEFYTSVVKRDPGVRFADLMTKLEMRFGDCELPETAQVKFSTLVQNPDESLEEWSDRVQQVAAKAFQGLPDDFQNKQVQSDLGRLERATGKDVHLFENEIQAKIDIVVSNCERLSILVNKEPPARRANAKLRTDQLKYDCQHIQAALRHIQHKRYVKEEEERERDELLTRKFVPNDQDTSIQMDAGLAHHSRLHDSHREIDNIIDTGSNVFDNLRQQRMTLKGAHKKVLDLANTLGLSNTVMRMIEKRTYQDKYILFGGMIVTGVIMFLIWKYFT</sequence>
<feature type="region of interest" description="Disordered" evidence="7">
    <location>
        <begin position="123"/>
        <end position="153"/>
    </location>
</feature>
<evidence type="ECO:0000313" key="10">
    <source>
        <dbReference type="EMBL" id="KAK3088878.1"/>
    </source>
</evidence>
<dbReference type="PANTHER" id="PTHR21230">
    <property type="entry name" value="VESICLE TRANSPORT V-SNARE PROTEIN VTI1-RELATED"/>
    <property type="match status" value="1"/>
</dbReference>
<dbReference type="GO" id="GO:0005484">
    <property type="term" value="F:SNAP receptor activity"/>
    <property type="evidence" value="ECO:0007669"/>
    <property type="project" value="TreeGrafter"/>
</dbReference>
<evidence type="ECO:0000256" key="6">
    <source>
        <dbReference type="ARBA" id="ARBA00023136"/>
    </source>
</evidence>
<evidence type="ECO:0000313" key="11">
    <source>
        <dbReference type="Proteomes" id="UP001186944"/>
    </source>
</evidence>
<keyword evidence="6 8" id="KW-0472">Membrane</keyword>
<organism evidence="10 11">
    <name type="scientific">Pinctada imbricata</name>
    <name type="common">Atlantic pearl-oyster</name>
    <name type="synonym">Pinctada martensii</name>
    <dbReference type="NCBI Taxonomy" id="66713"/>
    <lineage>
        <taxon>Eukaryota</taxon>
        <taxon>Metazoa</taxon>
        <taxon>Spiralia</taxon>
        <taxon>Lophotrochozoa</taxon>
        <taxon>Mollusca</taxon>
        <taxon>Bivalvia</taxon>
        <taxon>Autobranchia</taxon>
        <taxon>Pteriomorphia</taxon>
        <taxon>Pterioida</taxon>
        <taxon>Pterioidea</taxon>
        <taxon>Pteriidae</taxon>
        <taxon>Pinctada</taxon>
    </lineage>
</organism>
<comment type="caution">
    <text evidence="10">The sequence shown here is derived from an EMBL/GenBank/DDBJ whole genome shotgun (WGS) entry which is preliminary data.</text>
</comment>
<dbReference type="GO" id="GO:0005789">
    <property type="term" value="C:endoplasmic reticulum membrane"/>
    <property type="evidence" value="ECO:0007669"/>
    <property type="project" value="TreeGrafter"/>
</dbReference>
<evidence type="ECO:0000256" key="7">
    <source>
        <dbReference type="SAM" id="MobiDB-lite"/>
    </source>
</evidence>
<dbReference type="Pfam" id="PF12352">
    <property type="entry name" value="V-SNARE_C"/>
    <property type="match status" value="1"/>
</dbReference>
<dbReference type="GO" id="GO:0015031">
    <property type="term" value="P:protein transport"/>
    <property type="evidence" value="ECO:0007669"/>
    <property type="project" value="UniProtKB-KW"/>
</dbReference>
<dbReference type="SUPFAM" id="SSF58038">
    <property type="entry name" value="SNARE fusion complex"/>
    <property type="match status" value="1"/>
</dbReference>
<dbReference type="Pfam" id="PF14893">
    <property type="entry name" value="PNMA"/>
    <property type="match status" value="1"/>
</dbReference>
<dbReference type="GO" id="GO:0000149">
    <property type="term" value="F:SNARE binding"/>
    <property type="evidence" value="ECO:0007669"/>
    <property type="project" value="TreeGrafter"/>
</dbReference>
<evidence type="ECO:0000256" key="2">
    <source>
        <dbReference type="ARBA" id="ARBA00022448"/>
    </source>
</evidence>
<keyword evidence="2" id="KW-0813">Transport</keyword>
<dbReference type="AlphaFoldDB" id="A0AA88Y3W6"/>
<dbReference type="Gene3D" id="1.20.5.110">
    <property type="match status" value="1"/>
</dbReference>
<dbReference type="GO" id="GO:0012507">
    <property type="term" value="C:ER to Golgi transport vesicle membrane"/>
    <property type="evidence" value="ECO:0007669"/>
    <property type="project" value="TreeGrafter"/>
</dbReference>
<feature type="domain" description="Paraneoplastic antigen Ma-like C-terminal" evidence="9">
    <location>
        <begin position="213"/>
        <end position="317"/>
    </location>
</feature>
<keyword evidence="4" id="KW-0653">Protein transport</keyword>
<evidence type="ECO:0000256" key="4">
    <source>
        <dbReference type="ARBA" id="ARBA00022927"/>
    </source>
</evidence>
<evidence type="ECO:0000256" key="1">
    <source>
        <dbReference type="ARBA" id="ARBA00004211"/>
    </source>
</evidence>
<accession>A0AA88Y3W6</accession>
<dbReference type="PANTHER" id="PTHR21230:SF1">
    <property type="entry name" value="GOLGI SNAP RECEPTOR COMPLEX MEMBER 2"/>
    <property type="match status" value="1"/>
</dbReference>
<evidence type="ECO:0000256" key="8">
    <source>
        <dbReference type="SAM" id="Phobius"/>
    </source>
</evidence>
<feature type="transmembrane region" description="Helical" evidence="8">
    <location>
        <begin position="504"/>
        <end position="524"/>
    </location>
</feature>
<dbReference type="CDD" id="cd15863">
    <property type="entry name" value="SNARE_GS27"/>
    <property type="match status" value="1"/>
</dbReference>
<proteinExistence type="predicted"/>
<evidence type="ECO:0000256" key="3">
    <source>
        <dbReference type="ARBA" id="ARBA00022692"/>
    </source>
</evidence>
<keyword evidence="3 8" id="KW-0812">Transmembrane</keyword>
<gene>
    <name evidence="10" type="ORF">FSP39_024907</name>
</gene>
<comment type="subcellular location">
    <subcellularLocation>
        <location evidence="1">Membrane</location>
        <topology evidence="1">Single-pass type IV membrane protein</topology>
    </subcellularLocation>
</comment>
<keyword evidence="5 8" id="KW-1133">Transmembrane helix</keyword>
<name>A0AA88Y3W6_PINIB</name>
<dbReference type="EMBL" id="VSWD01000011">
    <property type="protein sequence ID" value="KAK3088878.1"/>
    <property type="molecule type" value="Genomic_DNA"/>
</dbReference>
<dbReference type="InterPro" id="IPR048270">
    <property type="entry name" value="PNMA_C"/>
</dbReference>
<dbReference type="GO" id="GO:0031201">
    <property type="term" value="C:SNARE complex"/>
    <property type="evidence" value="ECO:0007669"/>
    <property type="project" value="TreeGrafter"/>
</dbReference>
<dbReference type="GO" id="GO:0005794">
    <property type="term" value="C:Golgi apparatus"/>
    <property type="evidence" value="ECO:0007669"/>
    <property type="project" value="TreeGrafter"/>
</dbReference>
<dbReference type="Proteomes" id="UP001186944">
    <property type="component" value="Unassembled WGS sequence"/>
</dbReference>
<evidence type="ECO:0000256" key="5">
    <source>
        <dbReference type="ARBA" id="ARBA00022989"/>
    </source>
</evidence>
<evidence type="ECO:0000259" key="9">
    <source>
        <dbReference type="Pfam" id="PF14893"/>
    </source>
</evidence>
<dbReference type="GO" id="GO:0031902">
    <property type="term" value="C:late endosome membrane"/>
    <property type="evidence" value="ECO:0007669"/>
    <property type="project" value="TreeGrafter"/>
</dbReference>
<keyword evidence="11" id="KW-1185">Reference proteome</keyword>
<protein>
    <recommendedName>
        <fullName evidence="9">Paraneoplastic antigen Ma-like C-terminal domain-containing protein</fullName>
    </recommendedName>
</protein>